<evidence type="ECO:0000313" key="2">
    <source>
        <dbReference type="EMBL" id="GGL94455.1"/>
    </source>
</evidence>
<gene>
    <name evidence="2" type="ORF">GCM10010840_35590</name>
</gene>
<sequence length="566" mass="63515">MTRICEQLDGLPLALELAAARLRVVELDGLIEWLDRSLDTLADGPIDSAPHAASMRATLQWSVDLLTVEERTVFGTCGVFIGGFTLSALAAATQRPDVWVLLTRLAEHSLVHPTHPMTGHESRWVMLEPVRAYAAEYLETSGGEEVRDRHADYFLALLERCQVQVNDLTATSLSVLRTEDANMHAALLHFVCRGRWQEAWRMLADVLTTYWHVTGFHASPRRFILDMVYGAINLAAPEQRRFAQATLGALVVHDQHDTRRVDQAIRGLQDSIEAFHEQGDGSSEAYALSCLVKLLIDCHQAEHSLQYFERLRDLPFTREHTAFRANVLHNLGVTYSILERYGAALQHLEASRTLKEELHDVAGLAWTAQAHAWIAYRTNAPETAWTQATTAWRWLHDVQDVNLMSRLLRLFALLGGPSEQGEWTVRLLAYDRHLRSTTGQAMDARYAGPIAELRDRLYAQLGSVAFDNIWHAAGEDDAPRVLQAVDEWLRDSPKSRAVSDPTNSLTPRERDVLRALAQGATDKKIAQQLGISAGTVSKHVTNMLGKLDLRNRVELARWAAQHHLEG</sequence>
<comment type="caution">
    <text evidence="2">The sequence shown here is derived from an EMBL/GenBank/DDBJ whole genome shotgun (WGS) entry which is preliminary data.</text>
</comment>
<dbReference type="SMART" id="SM00421">
    <property type="entry name" value="HTH_LUXR"/>
    <property type="match status" value="1"/>
</dbReference>
<reference evidence="3" key="1">
    <citation type="journal article" date="2019" name="Int. J. Syst. Evol. Microbiol.">
        <title>The Global Catalogue of Microorganisms (GCM) 10K type strain sequencing project: providing services to taxonomists for standard genome sequencing and annotation.</title>
        <authorList>
            <consortium name="The Broad Institute Genomics Platform"/>
            <consortium name="The Broad Institute Genome Sequencing Center for Infectious Disease"/>
            <person name="Wu L."/>
            <person name="Ma J."/>
        </authorList>
    </citation>
    <scope>NUCLEOTIDE SEQUENCE [LARGE SCALE GENOMIC DNA]</scope>
    <source>
        <strain evidence="3">JCM 15442</strain>
    </source>
</reference>
<feature type="domain" description="HTH luxR-type" evidence="1">
    <location>
        <begin position="498"/>
        <end position="563"/>
    </location>
</feature>
<dbReference type="Gene3D" id="1.25.40.10">
    <property type="entry name" value="Tetratricopeptide repeat domain"/>
    <property type="match status" value="1"/>
</dbReference>
<organism evidence="2 3">
    <name type="scientific">Deinococcus aerolatus</name>
    <dbReference type="NCBI Taxonomy" id="522487"/>
    <lineage>
        <taxon>Bacteria</taxon>
        <taxon>Thermotogati</taxon>
        <taxon>Deinococcota</taxon>
        <taxon>Deinococci</taxon>
        <taxon>Deinococcales</taxon>
        <taxon>Deinococcaceae</taxon>
        <taxon>Deinococcus</taxon>
    </lineage>
</organism>
<dbReference type="Pfam" id="PF00196">
    <property type="entry name" value="GerE"/>
    <property type="match status" value="1"/>
</dbReference>
<dbReference type="CDD" id="cd06170">
    <property type="entry name" value="LuxR_C_like"/>
    <property type="match status" value="1"/>
</dbReference>
<proteinExistence type="predicted"/>
<dbReference type="PROSITE" id="PS50043">
    <property type="entry name" value="HTH_LUXR_2"/>
    <property type="match status" value="1"/>
</dbReference>
<dbReference type="PRINTS" id="PR00038">
    <property type="entry name" value="HTHLUXR"/>
</dbReference>
<evidence type="ECO:0000313" key="3">
    <source>
        <dbReference type="Proteomes" id="UP000639973"/>
    </source>
</evidence>
<protein>
    <recommendedName>
        <fullName evidence="1">HTH luxR-type domain-containing protein</fullName>
    </recommendedName>
</protein>
<dbReference type="PANTHER" id="PTHR47691">
    <property type="entry name" value="REGULATOR-RELATED"/>
    <property type="match status" value="1"/>
</dbReference>
<name>A0ABQ2GGK1_9DEIO</name>
<dbReference type="EMBL" id="BMOL01000033">
    <property type="protein sequence ID" value="GGL94455.1"/>
    <property type="molecule type" value="Genomic_DNA"/>
</dbReference>
<dbReference type="InterPro" id="IPR036388">
    <property type="entry name" value="WH-like_DNA-bd_sf"/>
</dbReference>
<dbReference type="PANTHER" id="PTHR47691:SF3">
    <property type="entry name" value="HTH-TYPE TRANSCRIPTIONAL REGULATOR RV0890C-RELATED"/>
    <property type="match status" value="1"/>
</dbReference>
<evidence type="ECO:0000259" key="1">
    <source>
        <dbReference type="PROSITE" id="PS50043"/>
    </source>
</evidence>
<dbReference type="InterPro" id="IPR000792">
    <property type="entry name" value="Tscrpt_reg_LuxR_C"/>
</dbReference>
<dbReference type="SUPFAM" id="SSF48452">
    <property type="entry name" value="TPR-like"/>
    <property type="match status" value="1"/>
</dbReference>
<dbReference type="Proteomes" id="UP000639973">
    <property type="component" value="Unassembled WGS sequence"/>
</dbReference>
<dbReference type="InterPro" id="IPR011990">
    <property type="entry name" value="TPR-like_helical_dom_sf"/>
</dbReference>
<dbReference type="Gene3D" id="1.10.10.10">
    <property type="entry name" value="Winged helix-like DNA-binding domain superfamily/Winged helix DNA-binding domain"/>
    <property type="match status" value="1"/>
</dbReference>
<dbReference type="SUPFAM" id="SSF46894">
    <property type="entry name" value="C-terminal effector domain of the bipartite response regulators"/>
    <property type="match status" value="1"/>
</dbReference>
<keyword evidence="3" id="KW-1185">Reference proteome</keyword>
<dbReference type="InterPro" id="IPR016032">
    <property type="entry name" value="Sig_transdc_resp-reg_C-effctor"/>
</dbReference>
<accession>A0ABQ2GGK1</accession>